<evidence type="ECO:0000313" key="2">
    <source>
        <dbReference type="EMBL" id="EWT07816.1"/>
    </source>
</evidence>
<keyword evidence="3" id="KW-1185">Reference proteome</keyword>
<dbReference type="PRINTS" id="PR00081">
    <property type="entry name" value="GDHRDH"/>
</dbReference>
<dbReference type="PATRIC" id="fig|584657.3.peg.223"/>
<dbReference type="OrthoDB" id="7064009at2"/>
<dbReference type="InterPro" id="IPR050259">
    <property type="entry name" value="SDR"/>
</dbReference>
<organism evidence="2 3">
    <name type="scientific">Intrasporangium chromatireducens Q5-1</name>
    <dbReference type="NCBI Taxonomy" id="584657"/>
    <lineage>
        <taxon>Bacteria</taxon>
        <taxon>Bacillati</taxon>
        <taxon>Actinomycetota</taxon>
        <taxon>Actinomycetes</taxon>
        <taxon>Micrococcales</taxon>
        <taxon>Intrasporangiaceae</taxon>
        <taxon>Intrasporangium</taxon>
    </lineage>
</organism>
<evidence type="ECO:0000256" key="1">
    <source>
        <dbReference type="ARBA" id="ARBA00006484"/>
    </source>
</evidence>
<dbReference type="Pfam" id="PF13561">
    <property type="entry name" value="adh_short_C2"/>
    <property type="match status" value="1"/>
</dbReference>
<dbReference type="Gene3D" id="3.40.50.720">
    <property type="entry name" value="NAD(P)-binding Rossmann-like Domain"/>
    <property type="match status" value="1"/>
</dbReference>
<protein>
    <submittedName>
        <fullName evidence="2">Oxidoreductase</fullName>
    </submittedName>
</protein>
<sequence>MTSQQSPLVRAYSEAGVVVAGGTSGVGLASALGFVRAGVRRIALLARSPERGAAARAAVLAACPQAQVHFIGTDADDPAQVEASVDAAYRALGAIDVLVNSMTSTYRPELLHRLSLADVSGILTRQALPPMHLTRAVLPIMQAQGGGSIVNVASDAAKVATPGESVLGAAMAAIVMFSRVAAIEGKRNGIRVNAVTPSLIAGTPTAENVLRDGFSKALFEKAAQQAHLGVAEPDDLAALIVFLGGPGAARLTGQAISVNGGISAA</sequence>
<gene>
    <name evidence="2" type="ORF">N864_22455</name>
</gene>
<dbReference type="PANTHER" id="PTHR42879">
    <property type="entry name" value="3-OXOACYL-(ACYL-CARRIER-PROTEIN) REDUCTASE"/>
    <property type="match status" value="1"/>
</dbReference>
<dbReference type="CDD" id="cd05233">
    <property type="entry name" value="SDR_c"/>
    <property type="match status" value="1"/>
</dbReference>
<comment type="similarity">
    <text evidence="1">Belongs to the short-chain dehydrogenases/reductases (SDR) family.</text>
</comment>
<accession>W9GNG6</accession>
<evidence type="ECO:0000313" key="3">
    <source>
        <dbReference type="Proteomes" id="UP000019494"/>
    </source>
</evidence>
<comment type="caution">
    <text evidence="2">The sequence shown here is derived from an EMBL/GenBank/DDBJ whole genome shotgun (WGS) entry which is preliminary data.</text>
</comment>
<reference evidence="3" key="1">
    <citation type="submission" date="2013-08" db="EMBL/GenBank/DDBJ databases">
        <title>Intrasporangium oryzae NRRL B-24470.</title>
        <authorList>
            <person name="Liu H."/>
            <person name="Wang G."/>
        </authorList>
    </citation>
    <scope>NUCLEOTIDE SEQUENCE [LARGE SCALE GENOMIC DNA]</scope>
    <source>
        <strain evidence="3">Q5-1</strain>
    </source>
</reference>
<dbReference type="InterPro" id="IPR036291">
    <property type="entry name" value="NAD(P)-bd_dom_sf"/>
</dbReference>
<dbReference type="InterPro" id="IPR002347">
    <property type="entry name" value="SDR_fam"/>
</dbReference>
<proteinExistence type="inferred from homology"/>
<dbReference type="EMBL" id="AWQS01000004">
    <property type="protein sequence ID" value="EWT07816.1"/>
    <property type="molecule type" value="Genomic_DNA"/>
</dbReference>
<name>W9GNG6_9MICO</name>
<dbReference type="AlphaFoldDB" id="W9GNG6"/>
<dbReference type="Proteomes" id="UP000019494">
    <property type="component" value="Unassembled WGS sequence"/>
</dbReference>
<dbReference type="RefSeq" id="WP_034712426.1">
    <property type="nucleotide sequence ID" value="NZ_AWQS01000004.1"/>
</dbReference>
<dbReference type="SUPFAM" id="SSF51735">
    <property type="entry name" value="NAD(P)-binding Rossmann-fold domains"/>
    <property type="match status" value="1"/>
</dbReference>